<accession>A0ABY9JT74</accession>
<feature type="domain" description="Bacterial bifunctional deaminase-reductase C-terminal" evidence="1">
    <location>
        <begin position="3"/>
        <end position="167"/>
    </location>
</feature>
<sequence length="174" mass="19874">MARKVVLYIAASLDGFIAKEDDDLNWLEEMEVEGDCGYSEFYQSIDTVIMGKRTYDYILKHAEMFPYPDKKCYVFSTSKTGSDEHVEFVNEDVGSFTKNLKEEQGSNIWMAGGGSILDDFMKSSLIDEYIITVTPHLLGKGVSLFKDHNPETELVLIKVNQYGQMVQLHYKIKN</sequence>
<evidence type="ECO:0000313" key="2">
    <source>
        <dbReference type="EMBL" id="WLR42580.1"/>
    </source>
</evidence>
<proteinExistence type="predicted"/>
<dbReference type="Gene3D" id="3.40.430.10">
    <property type="entry name" value="Dihydrofolate Reductase, subunit A"/>
    <property type="match status" value="1"/>
</dbReference>
<dbReference type="Proteomes" id="UP001197974">
    <property type="component" value="Chromosome"/>
</dbReference>
<dbReference type="PANTHER" id="PTHR38011">
    <property type="entry name" value="DIHYDROFOLATE REDUCTASE FAMILY PROTEIN (AFU_ORTHOLOGUE AFUA_8G06820)"/>
    <property type="match status" value="1"/>
</dbReference>
<name>A0ABY9JT74_9BACI</name>
<dbReference type="InterPro" id="IPR024072">
    <property type="entry name" value="DHFR-like_dom_sf"/>
</dbReference>
<reference evidence="2 3" key="1">
    <citation type="submission" date="2023-06" db="EMBL/GenBank/DDBJ databases">
        <title>Five Gram-positive bacteria isolated from mangrove sediments in Shenzhen, Guangdong, China.</title>
        <authorList>
            <person name="Yu S."/>
            <person name="Zheng W."/>
            <person name="Huang Y."/>
        </authorList>
    </citation>
    <scope>NUCLEOTIDE SEQUENCE [LARGE SCALE GENOMIC DNA]</scope>
    <source>
        <strain evidence="2 3">SaN35-3</strain>
    </source>
</reference>
<dbReference type="EMBL" id="CP129013">
    <property type="protein sequence ID" value="WLR42580.1"/>
    <property type="molecule type" value="Genomic_DNA"/>
</dbReference>
<evidence type="ECO:0000259" key="1">
    <source>
        <dbReference type="Pfam" id="PF01872"/>
    </source>
</evidence>
<organism evidence="2 3">
    <name type="scientific">Bacillus carboniphilus</name>
    <dbReference type="NCBI Taxonomy" id="86663"/>
    <lineage>
        <taxon>Bacteria</taxon>
        <taxon>Bacillati</taxon>
        <taxon>Bacillota</taxon>
        <taxon>Bacilli</taxon>
        <taxon>Bacillales</taxon>
        <taxon>Bacillaceae</taxon>
        <taxon>Bacillus</taxon>
    </lineage>
</organism>
<dbReference type="RefSeq" id="WP_226542576.1">
    <property type="nucleotide sequence ID" value="NZ_CP129013.1"/>
</dbReference>
<evidence type="ECO:0000313" key="3">
    <source>
        <dbReference type="Proteomes" id="UP001197974"/>
    </source>
</evidence>
<dbReference type="InterPro" id="IPR002734">
    <property type="entry name" value="RibDG_C"/>
</dbReference>
<dbReference type="SUPFAM" id="SSF53597">
    <property type="entry name" value="Dihydrofolate reductase-like"/>
    <property type="match status" value="1"/>
</dbReference>
<gene>
    <name evidence="2" type="ORF">LC087_18160</name>
</gene>
<protein>
    <submittedName>
        <fullName evidence="2">Dihydrofolate reductase family protein</fullName>
    </submittedName>
</protein>
<dbReference type="Pfam" id="PF01872">
    <property type="entry name" value="RibD_C"/>
    <property type="match status" value="1"/>
</dbReference>
<dbReference type="InterPro" id="IPR050765">
    <property type="entry name" value="Riboflavin_Biosynth_HTPR"/>
</dbReference>
<keyword evidence="3" id="KW-1185">Reference proteome</keyword>
<dbReference type="PANTHER" id="PTHR38011:SF11">
    <property type="entry name" value="2,5-DIAMINO-6-RIBOSYLAMINO-4(3H)-PYRIMIDINONE 5'-PHOSPHATE REDUCTASE"/>
    <property type="match status" value="1"/>
</dbReference>